<protein>
    <recommendedName>
        <fullName evidence="4">HpcH/HpaI aldolase/citrate lyase domain-containing protein</fullName>
    </recommendedName>
</protein>
<comment type="similarity">
    <text evidence="1">Belongs to the HpcH/HpaI aldolase family.</text>
</comment>
<reference evidence="5" key="1">
    <citation type="submission" date="2018-05" db="EMBL/GenBank/DDBJ databases">
        <authorList>
            <person name="Lanie J.A."/>
            <person name="Ng W.-L."/>
            <person name="Kazmierczak K.M."/>
            <person name="Andrzejewski T.M."/>
            <person name="Davidsen T.M."/>
            <person name="Wayne K.J."/>
            <person name="Tettelin H."/>
            <person name="Glass J.I."/>
            <person name="Rusch D."/>
            <person name="Podicherti R."/>
            <person name="Tsui H.-C.T."/>
            <person name="Winkler M.E."/>
        </authorList>
    </citation>
    <scope>NUCLEOTIDE SEQUENCE</scope>
</reference>
<keyword evidence="2" id="KW-0479">Metal-binding</keyword>
<keyword evidence="3" id="KW-0456">Lyase</keyword>
<dbReference type="PANTHER" id="PTHR30502">
    <property type="entry name" value="2-KETO-3-DEOXY-L-RHAMNONATE ALDOLASE"/>
    <property type="match status" value="1"/>
</dbReference>
<gene>
    <name evidence="5" type="ORF">METZ01_LOCUS110735</name>
</gene>
<dbReference type="Gene3D" id="3.20.20.60">
    <property type="entry name" value="Phosphoenolpyruvate-binding domains"/>
    <property type="match status" value="1"/>
</dbReference>
<feature type="domain" description="HpcH/HpaI aldolase/citrate lyase" evidence="4">
    <location>
        <begin position="50"/>
        <end position="275"/>
    </location>
</feature>
<dbReference type="Pfam" id="PF03328">
    <property type="entry name" value="HpcH_HpaI"/>
    <property type="match status" value="1"/>
</dbReference>
<sequence>MAIDNAAISNIVREVVERQLGSSQQSPPANCDLPNAATLKEKFRQDQPTYGIWITLESPSITEIATRMGFDWIVIDAEHGYLDMKIVMEHIRVANLANTPILVRISEIQGGLIKRIMDVGADGIVVPHLRTAAQLAEAVSFAKYPPEGTRGIGAERATRWGAGIEKCVPLANESSLVVAMMETMEAGDAIDEILDVPGVDAMFFGLHDYSATFGYPGKADEPAVMQRAMEVQKRICERGMPTGILASEKEDIERRLVQGFRMIGLGFDTTLLIKAATQVLEAAGKPVPESAWW</sequence>
<evidence type="ECO:0000259" key="4">
    <source>
        <dbReference type="Pfam" id="PF03328"/>
    </source>
</evidence>
<accession>A0A381X040</accession>
<dbReference type="InterPro" id="IPR050251">
    <property type="entry name" value="HpcH-HpaI_aldolase"/>
</dbReference>
<dbReference type="AlphaFoldDB" id="A0A381X040"/>
<dbReference type="SUPFAM" id="SSF51621">
    <property type="entry name" value="Phosphoenolpyruvate/pyruvate domain"/>
    <property type="match status" value="1"/>
</dbReference>
<proteinExistence type="inferred from homology"/>
<dbReference type="GO" id="GO:0005737">
    <property type="term" value="C:cytoplasm"/>
    <property type="evidence" value="ECO:0007669"/>
    <property type="project" value="TreeGrafter"/>
</dbReference>
<dbReference type="GO" id="GO:0046872">
    <property type="term" value="F:metal ion binding"/>
    <property type="evidence" value="ECO:0007669"/>
    <property type="project" value="UniProtKB-KW"/>
</dbReference>
<evidence type="ECO:0000256" key="1">
    <source>
        <dbReference type="ARBA" id="ARBA00005568"/>
    </source>
</evidence>
<evidence type="ECO:0000313" key="5">
    <source>
        <dbReference type="EMBL" id="SVA57881.1"/>
    </source>
</evidence>
<dbReference type="InterPro" id="IPR015813">
    <property type="entry name" value="Pyrv/PenolPyrv_kinase-like_dom"/>
</dbReference>
<dbReference type="PANTHER" id="PTHR30502:SF0">
    <property type="entry name" value="PHOSPHOENOLPYRUVATE CARBOXYLASE FAMILY PROTEIN"/>
    <property type="match status" value="1"/>
</dbReference>
<dbReference type="InterPro" id="IPR040442">
    <property type="entry name" value="Pyrv_kinase-like_dom_sf"/>
</dbReference>
<evidence type="ECO:0000256" key="2">
    <source>
        <dbReference type="ARBA" id="ARBA00022723"/>
    </source>
</evidence>
<organism evidence="5">
    <name type="scientific">marine metagenome</name>
    <dbReference type="NCBI Taxonomy" id="408172"/>
    <lineage>
        <taxon>unclassified sequences</taxon>
        <taxon>metagenomes</taxon>
        <taxon>ecological metagenomes</taxon>
    </lineage>
</organism>
<dbReference type="EMBL" id="UINC01013388">
    <property type="protein sequence ID" value="SVA57881.1"/>
    <property type="molecule type" value="Genomic_DNA"/>
</dbReference>
<name>A0A381X040_9ZZZZ</name>
<evidence type="ECO:0000256" key="3">
    <source>
        <dbReference type="ARBA" id="ARBA00023239"/>
    </source>
</evidence>
<dbReference type="GO" id="GO:0016832">
    <property type="term" value="F:aldehyde-lyase activity"/>
    <property type="evidence" value="ECO:0007669"/>
    <property type="project" value="TreeGrafter"/>
</dbReference>
<dbReference type="InterPro" id="IPR005000">
    <property type="entry name" value="Aldolase/citrate-lyase_domain"/>
</dbReference>